<proteinExistence type="predicted"/>
<dbReference type="AlphaFoldDB" id="A0A0C2MNV4"/>
<keyword evidence="2" id="KW-1185">Reference proteome</keyword>
<accession>A0A0C2MNV4</accession>
<gene>
    <name evidence="1" type="ORF">RF11_10151</name>
</gene>
<reference evidence="1 2" key="1">
    <citation type="journal article" date="2014" name="Genome Biol. Evol.">
        <title>The genome of the myxosporean Thelohanellus kitauei shows adaptations to nutrient acquisition within its fish host.</title>
        <authorList>
            <person name="Yang Y."/>
            <person name="Xiong J."/>
            <person name="Zhou Z."/>
            <person name="Huo F."/>
            <person name="Miao W."/>
            <person name="Ran C."/>
            <person name="Liu Y."/>
            <person name="Zhang J."/>
            <person name="Feng J."/>
            <person name="Wang M."/>
            <person name="Wang M."/>
            <person name="Wang L."/>
            <person name="Yao B."/>
        </authorList>
    </citation>
    <scope>NUCLEOTIDE SEQUENCE [LARGE SCALE GENOMIC DNA]</scope>
    <source>
        <strain evidence="1">Wuqing</strain>
    </source>
</reference>
<dbReference type="EMBL" id="JWZT01003622">
    <property type="protein sequence ID" value="KII66045.1"/>
    <property type="molecule type" value="Genomic_DNA"/>
</dbReference>
<sequence>MSTYLSKNSLHTESHNSEAVTINAENFTVQFTSCRKPRIQDDSNRKFLKHFFIRKTGFLKIISTIWCFLCKNTQETGKTILNEKDILINGGLFLENMIQLCF</sequence>
<comment type="caution">
    <text evidence="1">The sequence shown here is derived from an EMBL/GenBank/DDBJ whole genome shotgun (WGS) entry which is preliminary data.</text>
</comment>
<dbReference type="Proteomes" id="UP000031668">
    <property type="component" value="Unassembled WGS sequence"/>
</dbReference>
<evidence type="ECO:0000313" key="1">
    <source>
        <dbReference type="EMBL" id="KII66045.1"/>
    </source>
</evidence>
<organism evidence="1 2">
    <name type="scientific">Thelohanellus kitauei</name>
    <name type="common">Myxosporean</name>
    <dbReference type="NCBI Taxonomy" id="669202"/>
    <lineage>
        <taxon>Eukaryota</taxon>
        <taxon>Metazoa</taxon>
        <taxon>Cnidaria</taxon>
        <taxon>Myxozoa</taxon>
        <taxon>Myxosporea</taxon>
        <taxon>Bivalvulida</taxon>
        <taxon>Platysporina</taxon>
        <taxon>Myxobolidae</taxon>
        <taxon>Thelohanellus</taxon>
    </lineage>
</organism>
<name>A0A0C2MNV4_THEKT</name>
<evidence type="ECO:0000313" key="2">
    <source>
        <dbReference type="Proteomes" id="UP000031668"/>
    </source>
</evidence>
<protein>
    <submittedName>
        <fullName evidence="1">Uncharacterized protein</fullName>
    </submittedName>
</protein>